<proteinExistence type="predicted"/>
<accession>K0KDS1</accession>
<dbReference type="Proteomes" id="UP000006281">
    <property type="component" value="Chromosome"/>
</dbReference>
<reference evidence="1 2" key="1">
    <citation type="journal article" date="2012" name="BMC Genomics">
        <title>Complete genome sequence of Saccharothrix espanaensis DSM 44229T and comparison to the other completely sequenced Pseudonocardiaceae.</title>
        <authorList>
            <person name="Strobel T."/>
            <person name="Al-Dilaimi A."/>
            <person name="Blom J."/>
            <person name="Gessner A."/>
            <person name="Kalinowski J."/>
            <person name="Luzhetska M."/>
            <person name="Puhler A."/>
            <person name="Szczepanowski R."/>
            <person name="Bechthold A."/>
            <person name="Ruckert C."/>
        </authorList>
    </citation>
    <scope>NUCLEOTIDE SEQUENCE [LARGE SCALE GENOMIC DNA]</scope>
    <source>
        <strain evidence="2">ATCC 51144 / DSM 44229 / JCM 9112 / NBRC 15066 / NRRL 15764</strain>
    </source>
</reference>
<protein>
    <submittedName>
        <fullName evidence="1">Uncharacterized protein</fullName>
    </submittedName>
</protein>
<keyword evidence="2" id="KW-1185">Reference proteome</keyword>
<dbReference type="RefSeq" id="WP_015104783.1">
    <property type="nucleotide sequence ID" value="NC_019673.1"/>
</dbReference>
<evidence type="ECO:0000313" key="1">
    <source>
        <dbReference type="EMBL" id="CCH34673.1"/>
    </source>
</evidence>
<dbReference type="KEGG" id="sesp:BN6_74460"/>
<dbReference type="EMBL" id="HE804045">
    <property type="protein sequence ID" value="CCH34673.1"/>
    <property type="molecule type" value="Genomic_DNA"/>
</dbReference>
<name>K0KDS1_SACES</name>
<evidence type="ECO:0000313" key="2">
    <source>
        <dbReference type="Proteomes" id="UP000006281"/>
    </source>
</evidence>
<dbReference type="PATRIC" id="fig|1179773.3.peg.7521"/>
<dbReference type="AlphaFoldDB" id="K0KDS1"/>
<organism evidence="1 2">
    <name type="scientific">Saccharothrix espanaensis (strain ATCC 51144 / DSM 44229 / JCM 9112 / NBRC 15066 / NRRL 15764)</name>
    <dbReference type="NCBI Taxonomy" id="1179773"/>
    <lineage>
        <taxon>Bacteria</taxon>
        <taxon>Bacillati</taxon>
        <taxon>Actinomycetota</taxon>
        <taxon>Actinomycetes</taxon>
        <taxon>Pseudonocardiales</taxon>
        <taxon>Pseudonocardiaceae</taxon>
        <taxon>Saccharothrix</taxon>
    </lineage>
</organism>
<gene>
    <name evidence="1" type="ordered locus">BN6_74460</name>
</gene>
<dbReference type="HOGENOM" id="CLU_3204929_0_0_11"/>
<sequence length="45" mass="4819">MEAGVTQTRVRPLTVENALREGVLLGQVAAGNPIPFIVDTLGWLD</sequence>